<evidence type="ECO:0000313" key="1">
    <source>
        <dbReference type="EMBL" id="SUS04859.1"/>
    </source>
</evidence>
<sequence length="400" mass="44203">MFSQDAVAVSKYPLRERREQSLRAYLAIETFSRGASFAVVVHLSRVPIISRQPSLRRFAIGLLNGISVRRDARLFTLSRGDVALVCPEMPVDEVDTVLKRIGDMFGIGRAALTGDGREALFSWFDLSRPQDVSALEQCASEAEAAVEEGNAAARRPITARDVSIIAKTLETQPVAPFIQSQRAVSLAGAQVGTLFCETFLSIGELQRVVAPDIDLFAKPALFHFISRILDRCMLRSLAASGPQSVKPISLNLNIGTLFTPEFRRFDQVWHGAARPVIEIQIVDALTDTEGFAIARDDLKARGYLVLLDGLTPLHLAAIDVGGLQTDLIKVAWSRPQIEALRLRDPDLLRRRIEKVGRDRIVLGRVETEEAIATAVGFGVTRFQGYYIDRLMQAIAAKRRL</sequence>
<dbReference type="InterPro" id="IPR035919">
    <property type="entry name" value="EAL_sf"/>
</dbReference>
<proteinExistence type="predicted"/>
<name>A0A380T9K3_9ZZZZ</name>
<dbReference type="AlphaFoldDB" id="A0A380T9K3"/>
<dbReference type="EMBL" id="UIDG01000060">
    <property type="protein sequence ID" value="SUS04859.1"/>
    <property type="molecule type" value="Genomic_DNA"/>
</dbReference>
<evidence type="ECO:0008006" key="2">
    <source>
        <dbReference type="Google" id="ProtNLM"/>
    </source>
</evidence>
<accession>A0A380T9K3</accession>
<gene>
    <name evidence="1" type="ORF">DF3PB_1520006</name>
</gene>
<organism evidence="1">
    <name type="scientific">metagenome</name>
    <dbReference type="NCBI Taxonomy" id="256318"/>
    <lineage>
        <taxon>unclassified sequences</taxon>
        <taxon>metagenomes</taxon>
    </lineage>
</organism>
<protein>
    <recommendedName>
        <fullName evidence="2">EAL domain-containing protein</fullName>
    </recommendedName>
</protein>
<reference evidence="1" key="1">
    <citation type="submission" date="2018-07" db="EMBL/GenBank/DDBJ databases">
        <authorList>
            <person name="Quirk P.G."/>
            <person name="Krulwich T.A."/>
        </authorList>
    </citation>
    <scope>NUCLEOTIDE SEQUENCE</scope>
</reference>
<dbReference type="SUPFAM" id="SSF141868">
    <property type="entry name" value="EAL domain-like"/>
    <property type="match status" value="1"/>
</dbReference>